<dbReference type="RefSeq" id="WP_040828578.1">
    <property type="nucleotide sequence ID" value="NZ_JBIAQY010000029.1"/>
</dbReference>
<dbReference type="PROSITE" id="PS00867">
    <property type="entry name" value="CPSASE_2"/>
    <property type="match status" value="1"/>
</dbReference>
<dbReference type="InterPro" id="IPR005482">
    <property type="entry name" value="Biotin_COase_C"/>
</dbReference>
<evidence type="ECO:0000256" key="4">
    <source>
        <dbReference type="ARBA" id="ARBA00022840"/>
    </source>
</evidence>
<keyword evidence="2" id="KW-0436">Ligase</keyword>
<evidence type="ECO:0000259" key="8">
    <source>
        <dbReference type="PROSITE" id="PS50968"/>
    </source>
</evidence>
<evidence type="ECO:0000259" key="10">
    <source>
        <dbReference type="PROSITE" id="PS50979"/>
    </source>
</evidence>
<evidence type="ECO:0000313" key="12">
    <source>
        <dbReference type="Proteomes" id="UP001601992"/>
    </source>
</evidence>
<dbReference type="Pfam" id="PF02786">
    <property type="entry name" value="CPSase_L_D2"/>
    <property type="match status" value="1"/>
</dbReference>
<evidence type="ECO:0000256" key="2">
    <source>
        <dbReference type="ARBA" id="ARBA00022598"/>
    </source>
</evidence>
<gene>
    <name evidence="11" type="ORF">ACFYXQ_43750</name>
</gene>
<evidence type="ECO:0000256" key="5">
    <source>
        <dbReference type="ARBA" id="ARBA00023267"/>
    </source>
</evidence>
<evidence type="ECO:0000256" key="6">
    <source>
        <dbReference type="ARBA" id="ARBA00048501"/>
    </source>
</evidence>
<evidence type="ECO:0000256" key="3">
    <source>
        <dbReference type="ARBA" id="ARBA00022741"/>
    </source>
</evidence>
<dbReference type="Gene3D" id="3.30.1490.20">
    <property type="entry name" value="ATP-grasp fold, A domain"/>
    <property type="match status" value="1"/>
</dbReference>
<dbReference type="InterPro" id="IPR011764">
    <property type="entry name" value="Biotin_carboxylation_dom"/>
</dbReference>
<accession>A0ABW6SH08</accession>
<dbReference type="PANTHER" id="PTHR18866">
    <property type="entry name" value="CARBOXYLASE:PYRUVATE/ACETYL-COA/PROPIONYL-COA CARBOXYLASE"/>
    <property type="match status" value="1"/>
</dbReference>
<keyword evidence="5" id="KW-0092">Biotin</keyword>
<evidence type="ECO:0000256" key="1">
    <source>
        <dbReference type="ARBA" id="ARBA00001953"/>
    </source>
</evidence>
<dbReference type="InterPro" id="IPR011761">
    <property type="entry name" value="ATP-grasp"/>
</dbReference>
<dbReference type="Pfam" id="PF00364">
    <property type="entry name" value="Biotin_lipoyl"/>
    <property type="match status" value="1"/>
</dbReference>
<dbReference type="SUPFAM" id="SSF56059">
    <property type="entry name" value="Glutathione synthetase ATP-binding domain-like"/>
    <property type="match status" value="1"/>
</dbReference>
<evidence type="ECO:0000259" key="9">
    <source>
        <dbReference type="PROSITE" id="PS50975"/>
    </source>
</evidence>
<dbReference type="PANTHER" id="PTHR18866:SF126">
    <property type="entry name" value="BIOTIN CARBOXYLASE"/>
    <property type="match status" value="1"/>
</dbReference>
<feature type="domain" description="Lipoyl-binding" evidence="8">
    <location>
        <begin position="582"/>
        <end position="657"/>
    </location>
</feature>
<dbReference type="Pfam" id="PF00289">
    <property type="entry name" value="Biotin_carb_N"/>
    <property type="match status" value="1"/>
</dbReference>
<dbReference type="PROSITE" id="PS50975">
    <property type="entry name" value="ATP_GRASP"/>
    <property type="match status" value="1"/>
</dbReference>
<feature type="domain" description="ATP-grasp" evidence="9">
    <location>
        <begin position="116"/>
        <end position="311"/>
    </location>
</feature>
<dbReference type="InterPro" id="IPR050856">
    <property type="entry name" value="Biotin_carboxylase_complex"/>
</dbReference>
<keyword evidence="12" id="KW-1185">Reference proteome</keyword>
<comment type="cofactor">
    <cofactor evidence="1">
        <name>biotin</name>
        <dbReference type="ChEBI" id="CHEBI:57586"/>
    </cofactor>
</comment>
<organism evidence="11 12">
    <name type="scientific">Nocardia jiangxiensis</name>
    <dbReference type="NCBI Taxonomy" id="282685"/>
    <lineage>
        <taxon>Bacteria</taxon>
        <taxon>Bacillati</taxon>
        <taxon>Actinomycetota</taxon>
        <taxon>Actinomycetes</taxon>
        <taxon>Mycobacteriales</taxon>
        <taxon>Nocardiaceae</taxon>
        <taxon>Nocardia</taxon>
    </lineage>
</organism>
<dbReference type="PROSITE" id="PS50979">
    <property type="entry name" value="BC"/>
    <property type="match status" value="1"/>
</dbReference>
<dbReference type="EMBL" id="JBIAQY010000029">
    <property type="protein sequence ID" value="MFF3574685.1"/>
    <property type="molecule type" value="Genomic_DNA"/>
</dbReference>
<dbReference type="CDD" id="cd06850">
    <property type="entry name" value="biotinyl_domain"/>
    <property type="match status" value="1"/>
</dbReference>
<evidence type="ECO:0000256" key="7">
    <source>
        <dbReference type="PROSITE-ProRule" id="PRU00409"/>
    </source>
</evidence>
<dbReference type="Pfam" id="PF02785">
    <property type="entry name" value="Biotin_carb_C"/>
    <property type="match status" value="1"/>
</dbReference>
<keyword evidence="4 7" id="KW-0067">ATP-binding</keyword>
<comment type="catalytic activity">
    <reaction evidence="6">
        <text>N(6)-biotinyl-L-lysyl-[protein] + hydrogencarbonate + ATP = N(6)-carboxybiotinyl-L-lysyl-[protein] + ADP + phosphate + H(+)</text>
        <dbReference type="Rhea" id="RHEA:13501"/>
        <dbReference type="Rhea" id="RHEA-COMP:10505"/>
        <dbReference type="Rhea" id="RHEA-COMP:10506"/>
        <dbReference type="ChEBI" id="CHEBI:15378"/>
        <dbReference type="ChEBI" id="CHEBI:17544"/>
        <dbReference type="ChEBI" id="CHEBI:30616"/>
        <dbReference type="ChEBI" id="CHEBI:43474"/>
        <dbReference type="ChEBI" id="CHEBI:83144"/>
        <dbReference type="ChEBI" id="CHEBI:83145"/>
        <dbReference type="ChEBI" id="CHEBI:456216"/>
        <dbReference type="EC" id="6.3.4.14"/>
    </reaction>
    <physiologicalReaction direction="left-to-right" evidence="6">
        <dbReference type="Rhea" id="RHEA:13502"/>
    </physiologicalReaction>
</comment>
<reference evidence="11 12" key="1">
    <citation type="submission" date="2024-10" db="EMBL/GenBank/DDBJ databases">
        <title>The Natural Products Discovery Center: Release of the First 8490 Sequenced Strains for Exploring Actinobacteria Biosynthetic Diversity.</title>
        <authorList>
            <person name="Kalkreuter E."/>
            <person name="Kautsar S.A."/>
            <person name="Yang D."/>
            <person name="Bader C.D."/>
            <person name="Teijaro C.N."/>
            <person name="Fluegel L."/>
            <person name="Davis C.M."/>
            <person name="Simpson J.R."/>
            <person name="Lauterbach L."/>
            <person name="Steele A.D."/>
            <person name="Gui C."/>
            <person name="Meng S."/>
            <person name="Li G."/>
            <person name="Viehrig K."/>
            <person name="Ye F."/>
            <person name="Su P."/>
            <person name="Kiefer A.F."/>
            <person name="Nichols A."/>
            <person name="Cepeda A.J."/>
            <person name="Yan W."/>
            <person name="Fan B."/>
            <person name="Jiang Y."/>
            <person name="Adhikari A."/>
            <person name="Zheng C.-J."/>
            <person name="Schuster L."/>
            <person name="Cowan T.M."/>
            <person name="Smanski M.J."/>
            <person name="Chevrette M.G."/>
            <person name="De Carvalho L.P.S."/>
            <person name="Shen B."/>
        </authorList>
    </citation>
    <scope>NUCLEOTIDE SEQUENCE [LARGE SCALE GENOMIC DNA]</scope>
    <source>
        <strain evidence="11 12">NPDC002593</strain>
    </source>
</reference>
<dbReference type="Proteomes" id="UP001601992">
    <property type="component" value="Unassembled WGS sequence"/>
</dbReference>
<name>A0ABW6SH08_9NOCA</name>
<dbReference type="PROSITE" id="PS50968">
    <property type="entry name" value="BIOTINYL_LIPOYL"/>
    <property type="match status" value="1"/>
</dbReference>
<comment type="caution">
    <text evidence="11">The sequence shown here is derived from an EMBL/GenBank/DDBJ whole genome shotgun (WGS) entry which is preliminary data.</text>
</comment>
<dbReference type="SUPFAM" id="SSF51230">
    <property type="entry name" value="Single hybrid motif"/>
    <property type="match status" value="1"/>
</dbReference>
<evidence type="ECO:0000313" key="11">
    <source>
        <dbReference type="EMBL" id="MFF3574685.1"/>
    </source>
</evidence>
<dbReference type="Gene3D" id="3.30.470.20">
    <property type="entry name" value="ATP-grasp fold, B domain"/>
    <property type="match status" value="1"/>
</dbReference>
<dbReference type="InterPro" id="IPR001882">
    <property type="entry name" value="Biotin_BS"/>
</dbReference>
<sequence length="662" mass="70832">MEITNVLVANRGEIARRVFATCRRMGIATTAVYSDADANSPHVAEADSAVRLPGNAPGETYLRVELIIEAALAAGADAIHPGYGFLSENAGFAKAVQEAGLIWIGPPVAAIEQMGSKVEAKKMMDAAGVPVLKQLDPAEVTAEVLPVLIKASAGGGGRGMRVVREVADLAAQLEAAQREAESAFGDPTVFCERYLETGRHIEVQVMADTHGAVWAVGERECSIQRRHQKVVEEAPSPLVEKIDGMRERLFTAARLAAEAIGYEGAGTVEFLADERGDFFFLEMNTRLQVEHPVTEQVTGLDLVRLQLQVAAGRPLPARQPGLRGHSIEVRLYAEDPAQDWQPQSGPVFRLDIPGATGEFTVLTEPGVRLDTGVVDGSQVGVHYDPMLSKVISYAETRDEAAHLLASALQRAKIHGLVTNRDLLVRVLRHPAFLAGDTDTAFFATHGLEKLSAPLISEGDEKLSIVAAALSDAAANRAAARIGAGLPSGWRNLPSQPQAKSYESRISGKHEIRYRLTRAGLVVDGFDGLELIEATPDSVTLTVPGDRGRVRRRFEIARYGDLVTIDSPLGPVAVKHLPRFEDPADQVAEGSLLAPMPGAVIRLGAQAGDRVEKGQPILWLEAMKMEHTIAAPAAGILAELNVVAGQQVEVGAVLAVVHSEDQE</sequence>
<dbReference type="InterPro" id="IPR016185">
    <property type="entry name" value="PreATP-grasp_dom_sf"/>
</dbReference>
<dbReference type="InterPro" id="IPR005479">
    <property type="entry name" value="CPAse_ATP-bd"/>
</dbReference>
<dbReference type="InterPro" id="IPR000089">
    <property type="entry name" value="Biotin_lipoyl"/>
</dbReference>
<dbReference type="InterPro" id="IPR011054">
    <property type="entry name" value="Rudment_hybrid_motif"/>
</dbReference>
<dbReference type="InterPro" id="IPR013815">
    <property type="entry name" value="ATP_grasp_subdomain_1"/>
</dbReference>
<dbReference type="InterPro" id="IPR005481">
    <property type="entry name" value="BC-like_N"/>
</dbReference>
<dbReference type="SMART" id="SM00878">
    <property type="entry name" value="Biotin_carb_C"/>
    <property type="match status" value="1"/>
</dbReference>
<keyword evidence="3 7" id="KW-0547">Nucleotide-binding</keyword>
<dbReference type="Gene3D" id="2.40.50.100">
    <property type="match status" value="1"/>
</dbReference>
<protein>
    <submittedName>
        <fullName evidence="11">Acetyl/propionyl/methylcrotonyl-CoA carboxylase subunit alpha</fullName>
    </submittedName>
</protein>
<dbReference type="PROSITE" id="PS00188">
    <property type="entry name" value="BIOTIN"/>
    <property type="match status" value="1"/>
</dbReference>
<dbReference type="SUPFAM" id="SSF52440">
    <property type="entry name" value="PreATP-grasp domain"/>
    <property type="match status" value="1"/>
</dbReference>
<dbReference type="InterPro" id="IPR011053">
    <property type="entry name" value="Single_hybrid_motif"/>
</dbReference>
<proteinExistence type="predicted"/>
<feature type="domain" description="Biotin carboxylation" evidence="10">
    <location>
        <begin position="2"/>
        <end position="447"/>
    </location>
</feature>
<dbReference type="SUPFAM" id="SSF51246">
    <property type="entry name" value="Rudiment single hybrid motif"/>
    <property type="match status" value="1"/>
</dbReference>
<dbReference type="Gene3D" id="3.40.50.20">
    <property type="match status" value="1"/>
</dbReference>